<proteinExistence type="predicted"/>
<dbReference type="EMBL" id="BRYA01000194">
    <property type="protein sequence ID" value="GMI43541.1"/>
    <property type="molecule type" value="Genomic_DNA"/>
</dbReference>
<organism evidence="1 2">
    <name type="scientific">Triparma columacea</name>
    <dbReference type="NCBI Taxonomy" id="722753"/>
    <lineage>
        <taxon>Eukaryota</taxon>
        <taxon>Sar</taxon>
        <taxon>Stramenopiles</taxon>
        <taxon>Ochrophyta</taxon>
        <taxon>Bolidophyceae</taxon>
        <taxon>Parmales</taxon>
        <taxon>Triparmaceae</taxon>
        <taxon>Triparma</taxon>
    </lineage>
</organism>
<sequence>MDENIVVDSNRNTDSTPGTFGSIANCVREARVSRSEVRDNVVLDIWEGGVKFAGREGGSLLIFTLFDDVQVLQRVLSLEEVDFRKGYTRGRIRSSVETSKKEA</sequence>
<gene>
    <name evidence="1" type="ORF">TrCOL_g506</name>
</gene>
<evidence type="ECO:0000313" key="2">
    <source>
        <dbReference type="Proteomes" id="UP001165065"/>
    </source>
</evidence>
<evidence type="ECO:0000313" key="1">
    <source>
        <dbReference type="EMBL" id="GMI43541.1"/>
    </source>
</evidence>
<dbReference type="Proteomes" id="UP001165065">
    <property type="component" value="Unassembled WGS sequence"/>
</dbReference>
<protein>
    <submittedName>
        <fullName evidence="1">Uncharacterized protein</fullName>
    </submittedName>
</protein>
<dbReference type="AlphaFoldDB" id="A0A9W7GG34"/>
<reference evidence="2" key="1">
    <citation type="journal article" date="2023" name="Commun. Biol.">
        <title>Genome analysis of Parmales, the sister group of diatoms, reveals the evolutionary specialization of diatoms from phago-mixotrophs to photoautotrophs.</title>
        <authorList>
            <person name="Ban H."/>
            <person name="Sato S."/>
            <person name="Yoshikawa S."/>
            <person name="Yamada K."/>
            <person name="Nakamura Y."/>
            <person name="Ichinomiya M."/>
            <person name="Sato N."/>
            <person name="Blanc-Mathieu R."/>
            <person name="Endo H."/>
            <person name="Kuwata A."/>
            <person name="Ogata H."/>
        </authorList>
    </citation>
    <scope>NUCLEOTIDE SEQUENCE [LARGE SCALE GENOMIC DNA]</scope>
</reference>
<keyword evidence="2" id="KW-1185">Reference proteome</keyword>
<name>A0A9W7GG34_9STRA</name>
<comment type="caution">
    <text evidence="1">The sequence shown here is derived from an EMBL/GenBank/DDBJ whole genome shotgun (WGS) entry which is preliminary data.</text>
</comment>
<accession>A0A9W7GG34</accession>